<reference evidence="5 6" key="1">
    <citation type="submission" date="2014-04" db="EMBL/GenBank/DDBJ databases">
        <authorList>
            <consortium name="DOE Joint Genome Institute"/>
            <person name="Kuo A."/>
            <person name="Kohler A."/>
            <person name="Nagy L.G."/>
            <person name="Floudas D."/>
            <person name="Copeland A."/>
            <person name="Barry K.W."/>
            <person name="Cichocki N."/>
            <person name="Veneault-Fourrey C."/>
            <person name="LaButti K."/>
            <person name="Lindquist E.A."/>
            <person name="Lipzen A."/>
            <person name="Lundell T."/>
            <person name="Morin E."/>
            <person name="Murat C."/>
            <person name="Sun H."/>
            <person name="Tunlid A."/>
            <person name="Henrissat B."/>
            <person name="Grigoriev I.V."/>
            <person name="Hibbett D.S."/>
            <person name="Martin F."/>
            <person name="Nordberg H.P."/>
            <person name="Cantor M.N."/>
            <person name="Hua S.X."/>
        </authorList>
    </citation>
    <scope>NUCLEOTIDE SEQUENCE [LARGE SCALE GENOMIC DNA]</scope>
    <source>
        <strain evidence="5 6">Foug A</strain>
    </source>
</reference>
<dbReference type="Pfam" id="PF01248">
    <property type="entry name" value="Ribosomal_L7Ae"/>
    <property type="match status" value="1"/>
</dbReference>
<dbReference type="GO" id="GO:0003723">
    <property type="term" value="F:RNA binding"/>
    <property type="evidence" value="ECO:0007669"/>
    <property type="project" value="InterPro"/>
</dbReference>
<gene>
    <name evidence="5" type="ORF">SCLCIDRAFT_132504</name>
</gene>
<feature type="region of interest" description="Disordered" evidence="3">
    <location>
        <begin position="1"/>
        <end position="20"/>
    </location>
</feature>
<dbReference type="HOGENOM" id="CLU_130502_0_1_1"/>
<dbReference type="InterPro" id="IPR039109">
    <property type="entry name" value="Ribosomal_eL30-like"/>
</dbReference>
<proteinExistence type="predicted"/>
<reference evidence="6" key="2">
    <citation type="submission" date="2015-01" db="EMBL/GenBank/DDBJ databases">
        <title>Evolutionary Origins and Diversification of the Mycorrhizal Mutualists.</title>
        <authorList>
            <consortium name="DOE Joint Genome Institute"/>
            <consortium name="Mycorrhizal Genomics Consortium"/>
            <person name="Kohler A."/>
            <person name="Kuo A."/>
            <person name="Nagy L.G."/>
            <person name="Floudas D."/>
            <person name="Copeland A."/>
            <person name="Barry K.W."/>
            <person name="Cichocki N."/>
            <person name="Veneault-Fourrey C."/>
            <person name="LaButti K."/>
            <person name="Lindquist E.A."/>
            <person name="Lipzen A."/>
            <person name="Lundell T."/>
            <person name="Morin E."/>
            <person name="Murat C."/>
            <person name="Riley R."/>
            <person name="Ohm R."/>
            <person name="Sun H."/>
            <person name="Tunlid A."/>
            <person name="Henrissat B."/>
            <person name="Grigoriev I.V."/>
            <person name="Hibbett D.S."/>
            <person name="Martin F."/>
        </authorList>
    </citation>
    <scope>NUCLEOTIDE SEQUENCE [LARGE SCALE GENOMIC DNA]</scope>
    <source>
        <strain evidence="6">Foug A</strain>
    </source>
</reference>
<evidence type="ECO:0000256" key="3">
    <source>
        <dbReference type="SAM" id="MobiDB-lite"/>
    </source>
</evidence>
<dbReference type="PANTHER" id="PTHR11449">
    <property type="entry name" value="RIBOSOMAL PROTEIN L30"/>
    <property type="match status" value="1"/>
</dbReference>
<organism evidence="5 6">
    <name type="scientific">Scleroderma citrinum Foug A</name>
    <dbReference type="NCBI Taxonomy" id="1036808"/>
    <lineage>
        <taxon>Eukaryota</taxon>
        <taxon>Fungi</taxon>
        <taxon>Dikarya</taxon>
        <taxon>Basidiomycota</taxon>
        <taxon>Agaricomycotina</taxon>
        <taxon>Agaricomycetes</taxon>
        <taxon>Agaricomycetidae</taxon>
        <taxon>Boletales</taxon>
        <taxon>Sclerodermatineae</taxon>
        <taxon>Sclerodermataceae</taxon>
        <taxon>Scleroderma</taxon>
    </lineage>
</organism>
<keyword evidence="2" id="KW-0687">Ribonucleoprotein</keyword>
<dbReference type="OrthoDB" id="1928736at2759"/>
<keyword evidence="6" id="KW-1185">Reference proteome</keyword>
<name>A0A0C3DKD1_9AGAM</name>
<evidence type="ECO:0000313" key="6">
    <source>
        <dbReference type="Proteomes" id="UP000053989"/>
    </source>
</evidence>
<evidence type="ECO:0000313" key="5">
    <source>
        <dbReference type="EMBL" id="KIM56526.1"/>
    </source>
</evidence>
<dbReference type="AlphaFoldDB" id="A0A0C3DKD1"/>
<accession>A0A0C3DKD1</accession>
<evidence type="ECO:0000256" key="2">
    <source>
        <dbReference type="ARBA" id="ARBA00023274"/>
    </source>
</evidence>
<dbReference type="InterPro" id="IPR029064">
    <property type="entry name" value="Ribosomal_eL30-like_sf"/>
</dbReference>
<dbReference type="InParanoid" id="A0A0C3DKD1"/>
<sequence length="121" mass="13122">MTAISPNIDHHQCDDDDTTSVDHHSKSLALRLALVAKSGKYTLRHKSPLKQVRNRKAKLVLIAGNCSPLRKSEPKYHAMLFKTSIHHFNGTSVALGTAAGKVDVMTITDEGGSDLLSFAEG</sequence>
<dbReference type="InterPro" id="IPR004038">
    <property type="entry name" value="Ribosomal_eL8/eL30/eS12/Gad45"/>
</dbReference>
<protein>
    <recommendedName>
        <fullName evidence="4">Ribosomal protein eL8/eL30/eS12/Gadd45 domain-containing protein</fullName>
    </recommendedName>
</protein>
<dbReference type="SUPFAM" id="SSF55315">
    <property type="entry name" value="L30e-like"/>
    <property type="match status" value="1"/>
</dbReference>
<dbReference type="GO" id="GO:0005840">
    <property type="term" value="C:ribosome"/>
    <property type="evidence" value="ECO:0007669"/>
    <property type="project" value="UniProtKB-KW"/>
</dbReference>
<dbReference type="GO" id="GO:1990904">
    <property type="term" value="C:ribonucleoprotein complex"/>
    <property type="evidence" value="ECO:0007669"/>
    <property type="project" value="UniProtKB-KW"/>
</dbReference>
<keyword evidence="1" id="KW-0689">Ribosomal protein</keyword>
<evidence type="ECO:0000256" key="1">
    <source>
        <dbReference type="ARBA" id="ARBA00022980"/>
    </source>
</evidence>
<dbReference type="EMBL" id="KN822115">
    <property type="protein sequence ID" value="KIM56526.1"/>
    <property type="molecule type" value="Genomic_DNA"/>
</dbReference>
<dbReference type="Gene3D" id="3.30.1330.30">
    <property type="match status" value="1"/>
</dbReference>
<evidence type="ECO:0000259" key="4">
    <source>
        <dbReference type="Pfam" id="PF01248"/>
    </source>
</evidence>
<feature type="domain" description="Ribosomal protein eL8/eL30/eS12/Gadd45" evidence="4">
    <location>
        <begin position="31"/>
        <end position="116"/>
    </location>
</feature>
<dbReference type="Proteomes" id="UP000053989">
    <property type="component" value="Unassembled WGS sequence"/>
</dbReference>
<dbReference type="STRING" id="1036808.A0A0C3DKD1"/>